<protein>
    <recommendedName>
        <fullName evidence="4">DUF4232 domain-containing protein</fullName>
    </recommendedName>
</protein>
<accession>A0ABV5NDE1</accession>
<keyword evidence="3" id="KW-1185">Reference proteome</keyword>
<dbReference type="RefSeq" id="WP_345397715.1">
    <property type="nucleotide sequence ID" value="NZ_BAAAXS010000001.1"/>
</dbReference>
<sequence length="174" mass="17983">MLPLSLGVAWLALGPLALWLLVRGTTIDRAAGVVTLVLLEAGTIAMSALRPPPAPAAEPSPPAVAVAATPAAPPCRGHAPVPRTADVSRHLVLTWPAVPGECRTAEVVVLPRGDKLLIWLYAAGHAGRAPSRHSYARPVHVKNGTASLTVPLHPEKGVVPVDGRTGRPIPSRAA</sequence>
<dbReference type="Proteomes" id="UP001589568">
    <property type="component" value="Unassembled WGS sequence"/>
</dbReference>
<proteinExistence type="predicted"/>
<feature type="region of interest" description="Disordered" evidence="1">
    <location>
        <begin position="146"/>
        <end position="174"/>
    </location>
</feature>
<evidence type="ECO:0000256" key="1">
    <source>
        <dbReference type="SAM" id="MobiDB-lite"/>
    </source>
</evidence>
<dbReference type="EMBL" id="JBHMCF010000003">
    <property type="protein sequence ID" value="MFB9468289.1"/>
    <property type="molecule type" value="Genomic_DNA"/>
</dbReference>
<gene>
    <name evidence="2" type="ORF">ACFFR3_02155</name>
</gene>
<name>A0ABV5NDE1_9ACTN</name>
<reference evidence="2 3" key="1">
    <citation type="submission" date="2024-09" db="EMBL/GenBank/DDBJ databases">
        <authorList>
            <person name="Sun Q."/>
            <person name="Mori K."/>
        </authorList>
    </citation>
    <scope>NUCLEOTIDE SEQUENCE [LARGE SCALE GENOMIC DNA]</scope>
    <source>
        <strain evidence="2 3">JCM 3324</strain>
    </source>
</reference>
<organism evidence="2 3">
    <name type="scientific">Nonomuraea salmonea</name>
    <dbReference type="NCBI Taxonomy" id="46181"/>
    <lineage>
        <taxon>Bacteria</taxon>
        <taxon>Bacillati</taxon>
        <taxon>Actinomycetota</taxon>
        <taxon>Actinomycetes</taxon>
        <taxon>Streptosporangiales</taxon>
        <taxon>Streptosporangiaceae</taxon>
        <taxon>Nonomuraea</taxon>
    </lineage>
</organism>
<evidence type="ECO:0008006" key="4">
    <source>
        <dbReference type="Google" id="ProtNLM"/>
    </source>
</evidence>
<evidence type="ECO:0000313" key="2">
    <source>
        <dbReference type="EMBL" id="MFB9468289.1"/>
    </source>
</evidence>
<comment type="caution">
    <text evidence="2">The sequence shown here is derived from an EMBL/GenBank/DDBJ whole genome shotgun (WGS) entry which is preliminary data.</text>
</comment>
<evidence type="ECO:0000313" key="3">
    <source>
        <dbReference type="Proteomes" id="UP001589568"/>
    </source>
</evidence>